<protein>
    <recommendedName>
        <fullName evidence="2">Transposase IS4-like domain-containing protein</fullName>
    </recommendedName>
</protein>
<dbReference type="Proteomes" id="UP000635565">
    <property type="component" value="Unassembled WGS sequence"/>
</dbReference>
<evidence type="ECO:0000313" key="5">
    <source>
        <dbReference type="Proteomes" id="UP000635565"/>
    </source>
</evidence>
<feature type="domain" description="Transposase IS4-like" evidence="2">
    <location>
        <begin position="130"/>
        <end position="368"/>
    </location>
</feature>
<dbReference type="InterPro" id="IPR012337">
    <property type="entry name" value="RNaseH-like_sf"/>
</dbReference>
<dbReference type="SUPFAM" id="SSF53098">
    <property type="entry name" value="Ribonuclease H-like"/>
    <property type="match status" value="1"/>
</dbReference>
<proteinExistence type="predicted"/>
<evidence type="ECO:0000313" key="4">
    <source>
        <dbReference type="EMBL" id="GHO86325.1"/>
    </source>
</evidence>
<reference evidence="4 5" key="1">
    <citation type="journal article" date="2021" name="Int. J. Syst. Evol. Microbiol.">
        <title>Reticulibacter mediterranei gen. nov., sp. nov., within the new family Reticulibacteraceae fam. nov., and Ktedonospora formicarum gen. nov., sp. nov., Ktedonobacter robiniae sp. nov., Dictyobacter formicarum sp. nov. and Dictyobacter arantiisoli sp. nov., belonging to the class Ktedonobacteria.</title>
        <authorList>
            <person name="Yabe S."/>
            <person name="Zheng Y."/>
            <person name="Wang C.M."/>
            <person name="Sakai Y."/>
            <person name="Abe K."/>
            <person name="Yokota A."/>
            <person name="Donadio S."/>
            <person name="Cavaletti L."/>
            <person name="Monciardini P."/>
        </authorList>
    </citation>
    <scope>NUCLEOTIDE SEQUENCE [LARGE SCALE GENOMIC DNA]</scope>
    <source>
        <strain evidence="4 5">SOSP1-9</strain>
    </source>
</reference>
<comment type="caution">
    <text evidence="4">The sequence shown here is derived from an EMBL/GenBank/DDBJ whole genome shotgun (WGS) entry which is preliminary data.</text>
</comment>
<gene>
    <name evidence="3" type="ORF">KSZ_10520</name>
    <name evidence="4" type="ORF">KSZ_43310</name>
</gene>
<dbReference type="PANTHER" id="PTHR33258">
    <property type="entry name" value="TRANSPOSASE INSL FOR INSERTION SEQUENCE ELEMENT IS186A-RELATED"/>
    <property type="match status" value="1"/>
</dbReference>
<keyword evidence="5" id="KW-1185">Reference proteome</keyword>
<organism evidence="4 5">
    <name type="scientific">Dictyobacter formicarum</name>
    <dbReference type="NCBI Taxonomy" id="2778368"/>
    <lineage>
        <taxon>Bacteria</taxon>
        <taxon>Bacillati</taxon>
        <taxon>Chloroflexota</taxon>
        <taxon>Ktedonobacteria</taxon>
        <taxon>Ktedonobacterales</taxon>
        <taxon>Dictyobacteraceae</taxon>
        <taxon>Dictyobacter</taxon>
    </lineage>
</organism>
<dbReference type="EMBL" id="BNJJ01000012">
    <property type="protein sequence ID" value="GHO86325.1"/>
    <property type="molecule type" value="Genomic_DNA"/>
</dbReference>
<dbReference type="RefSeq" id="WP_201360699.1">
    <property type="nucleotide sequence ID" value="NZ_BNJJ01000003.1"/>
</dbReference>
<evidence type="ECO:0000256" key="1">
    <source>
        <dbReference type="SAM" id="MobiDB-lite"/>
    </source>
</evidence>
<accession>A0ABQ3VKK6</accession>
<sequence>MPQHHHDTQYAQASQQLCALSNQQWQWFVQEYLPGDLDEQALHYKAFRRKRHLASPSDLLRGLLCYMLSQSSLRQLSLWSAATQPNSPPLSKQAWHQRLRQSTDWLMWIANTLLAHQTQTTAVQGQVSGRLLLVDGTHFTCRGPHGTSWQVRATYHLLTSQLASLRVKRGTGGENLCDLPLQHGDVVVADAGHSHPKSVFAVAEQGAWSLIRWSPFHLPLAELTPESATEKPAMIDWHQWLQSLPVGVHQKDVQVLHAHKCVRLHLIVEVPPAEEAERMRERKRQQDRDKGRKSTDDAIFAAGFLLLVTSIPETYWSAAQVIEAYQSRWHVETLFKRFKQVIDAHHLDCTRADTAQAMVATLLVAWLLVEQQTEQTSQLLVEAQKSQQQDATPTSLYQLNRLSAQGVEQIVKGYWDPRTLKSHIRQCIRLLRDKRQRPILEQQRRVHFQKEFARLSGDDAIFSCSSA</sequence>
<evidence type="ECO:0000259" key="2">
    <source>
        <dbReference type="Pfam" id="PF01609"/>
    </source>
</evidence>
<evidence type="ECO:0000313" key="3">
    <source>
        <dbReference type="EMBL" id="GHO83046.1"/>
    </source>
</evidence>
<dbReference type="EMBL" id="BNJJ01000003">
    <property type="protein sequence ID" value="GHO83046.1"/>
    <property type="molecule type" value="Genomic_DNA"/>
</dbReference>
<name>A0ABQ3VKK6_9CHLR</name>
<feature type="region of interest" description="Disordered" evidence="1">
    <location>
        <begin position="275"/>
        <end position="294"/>
    </location>
</feature>
<dbReference type="Pfam" id="PF01609">
    <property type="entry name" value="DDE_Tnp_1"/>
    <property type="match status" value="1"/>
</dbReference>
<dbReference type="InterPro" id="IPR002559">
    <property type="entry name" value="Transposase_11"/>
</dbReference>
<dbReference type="PANTHER" id="PTHR33258:SF1">
    <property type="entry name" value="TRANSPOSASE INSL FOR INSERTION SEQUENCE ELEMENT IS186A-RELATED"/>
    <property type="match status" value="1"/>
</dbReference>